<organism evidence="1 2">
    <name type="scientific">Leptospira fluminis</name>
    <dbReference type="NCBI Taxonomy" id="2484979"/>
    <lineage>
        <taxon>Bacteria</taxon>
        <taxon>Pseudomonadati</taxon>
        <taxon>Spirochaetota</taxon>
        <taxon>Spirochaetia</taxon>
        <taxon>Leptospirales</taxon>
        <taxon>Leptospiraceae</taxon>
        <taxon>Leptospira</taxon>
    </lineage>
</organism>
<keyword evidence="2" id="KW-1185">Reference proteome</keyword>
<comment type="caution">
    <text evidence="1">The sequence shown here is derived from an EMBL/GenBank/DDBJ whole genome shotgun (WGS) entry which is preliminary data.</text>
</comment>
<dbReference type="SUPFAM" id="SSF51126">
    <property type="entry name" value="Pectin lyase-like"/>
    <property type="match status" value="1"/>
</dbReference>
<protein>
    <recommendedName>
        <fullName evidence="3">DUF1565 domain-containing protein</fullName>
    </recommendedName>
</protein>
<evidence type="ECO:0000313" key="1">
    <source>
        <dbReference type="EMBL" id="TGK17534.1"/>
    </source>
</evidence>
<evidence type="ECO:0008006" key="3">
    <source>
        <dbReference type="Google" id="ProtNLM"/>
    </source>
</evidence>
<evidence type="ECO:0000313" key="2">
    <source>
        <dbReference type="Proteomes" id="UP000297855"/>
    </source>
</evidence>
<sequence>MCLRRIFHIILRLGVSFLFLDCYQGPKSGIDDFLAFSQLTTSVSTPIPLQVQVSGLPAAATVSVSDSLGEILTFSGNTTQSFPTKQVPGTNYSLTITAQPTVTPKIICQITNPTGQIMFPSTIIQVQCGTAFYPINVTVVGISATNTDSLVFSNNGIDFLTVTTNGTYSFPTTIADQQAFAVGVFQGLPSQTCIFKALPSNTGIVNGGSPPAPILNCFSDISVLPADNTSILVTDTINITLSETPTAGSCVLDATVAASPTNLGPYATLSLAGNVLSIIPNSGTYSPTLAAPLNVYAKITGCTDSGGNILLEGSPLVINFSLVSNKYYVSPTGTDAAAPACATPASPCATIQQGVTNCGTNSCHVFVSQGTYTVTAPILLTKKTSIIGGFAPGFGTKSPSKYQTLINDSTAGCGTSYALPCAPIIVTLAALTANEVIKISGFGIFATSDPTKAYTTGIFLSASIPSPGGLFIFDNTILGGQPSSAGGLLSGVQMVGSNNTVLEYNTIYGGSGGAASSGVVVDASSAVLSWNRISGLGSVGSAFPANYSSGVEVRNMIATNSLAINSNSINPLAYIDAAVSASNFFGILFQSTNLSTSNVAVLGNSIYSGNGSLPTTNAVRYGAALALDMKMMNNQMITPSSSYVCLYNALTSGVGSSIQGNNFYSCSTMAYEAGTSTSYTSICPGAAAIGGLSSTGCVVPTYLIGAGATSQNYAQNPKFVAATDIYHAFDLSSSSSCYAVYGGINDNILAPYTASDIETRPRTQNTAVTAPSFIPAGAYGYSIGAFEFNGACK</sequence>
<dbReference type="EMBL" id="RQEV01000012">
    <property type="protein sequence ID" value="TGK17534.1"/>
    <property type="molecule type" value="Genomic_DNA"/>
</dbReference>
<dbReference type="AlphaFoldDB" id="A0A4R9GMS3"/>
<proteinExistence type="predicted"/>
<gene>
    <name evidence="1" type="ORF">EHO61_14245</name>
</gene>
<dbReference type="RefSeq" id="WP_135814205.1">
    <property type="nucleotide sequence ID" value="NZ_RQEV01000012.1"/>
</dbReference>
<reference evidence="1" key="1">
    <citation type="journal article" date="2019" name="PLoS Negl. Trop. Dis.">
        <title>Revisiting the worldwide diversity of Leptospira species in the environment.</title>
        <authorList>
            <person name="Vincent A.T."/>
            <person name="Schiettekatte O."/>
            <person name="Bourhy P."/>
            <person name="Veyrier F.J."/>
            <person name="Picardeau M."/>
        </authorList>
    </citation>
    <scope>NUCLEOTIDE SEQUENCE [LARGE SCALE GENOMIC DNA]</scope>
    <source>
        <strain evidence="1">SCS5</strain>
    </source>
</reference>
<dbReference type="OrthoDB" id="310763at2"/>
<dbReference type="Proteomes" id="UP000297855">
    <property type="component" value="Unassembled WGS sequence"/>
</dbReference>
<name>A0A4R9GMS3_9LEPT</name>
<accession>A0A4R9GMS3</accession>
<dbReference type="InterPro" id="IPR011050">
    <property type="entry name" value="Pectin_lyase_fold/virulence"/>
</dbReference>